<feature type="non-terminal residue" evidence="1">
    <location>
        <position position="1"/>
    </location>
</feature>
<feature type="non-terminal residue" evidence="1">
    <location>
        <position position="275"/>
    </location>
</feature>
<dbReference type="AlphaFoldDB" id="A0A382WQX5"/>
<name>A0A382WQX5_9ZZZZ</name>
<gene>
    <name evidence="1" type="ORF">METZ01_LOCUS414111</name>
</gene>
<organism evidence="1">
    <name type="scientific">marine metagenome</name>
    <dbReference type="NCBI Taxonomy" id="408172"/>
    <lineage>
        <taxon>unclassified sequences</taxon>
        <taxon>metagenomes</taxon>
        <taxon>ecological metagenomes</taxon>
    </lineage>
</organism>
<proteinExistence type="predicted"/>
<sequence>KNQDFLEVTEQEKAKKKIEAFFRDRNPMEINGLTVKPQLARLNFFGLDINDFALNAKPRRVGVYQARLGIILAYPSSQTTRTVKMKWDTFNQHAPFLRSVVYVHDNKPKEHFFVKDKALFKWTNPKPKVVQPVTAVKYKLKERLNEEDAKLVFKQLHGNIYRAFDFREDRAIYNALASGVDGDLLRTLYLQFKRSLLMAEQGGARSSVVEVKIVAGKMKPEKGGFTYDCTWRITGTVEHWGHIHTRENEYEGTFAISSTQPGWKITDYDLHRQKR</sequence>
<evidence type="ECO:0000313" key="1">
    <source>
        <dbReference type="EMBL" id="SVD61257.1"/>
    </source>
</evidence>
<protein>
    <submittedName>
        <fullName evidence="1">Uncharacterized protein</fullName>
    </submittedName>
</protein>
<dbReference type="EMBL" id="UINC01161839">
    <property type="protein sequence ID" value="SVD61257.1"/>
    <property type="molecule type" value="Genomic_DNA"/>
</dbReference>
<reference evidence="1" key="1">
    <citation type="submission" date="2018-05" db="EMBL/GenBank/DDBJ databases">
        <authorList>
            <person name="Lanie J.A."/>
            <person name="Ng W.-L."/>
            <person name="Kazmierczak K.M."/>
            <person name="Andrzejewski T.M."/>
            <person name="Davidsen T.M."/>
            <person name="Wayne K.J."/>
            <person name="Tettelin H."/>
            <person name="Glass J.I."/>
            <person name="Rusch D."/>
            <person name="Podicherti R."/>
            <person name="Tsui H.-C.T."/>
            <person name="Winkler M.E."/>
        </authorList>
    </citation>
    <scope>NUCLEOTIDE SEQUENCE</scope>
</reference>
<accession>A0A382WQX5</accession>